<evidence type="ECO:0000256" key="3">
    <source>
        <dbReference type="ARBA" id="ARBA00022989"/>
    </source>
</evidence>
<feature type="transmembrane region" description="Helical" evidence="5">
    <location>
        <begin position="48"/>
        <end position="74"/>
    </location>
</feature>
<keyword evidence="3 5" id="KW-1133">Transmembrane helix</keyword>
<name>A0A803YLD9_MELGA</name>
<keyword evidence="8" id="KW-1185">Reference proteome</keyword>
<accession>A0A803YLD9</accession>
<reference evidence="7" key="2">
    <citation type="submission" date="2025-08" db="UniProtKB">
        <authorList>
            <consortium name="Ensembl"/>
        </authorList>
    </citation>
    <scope>IDENTIFICATION</scope>
</reference>
<feature type="domain" description="Amino acid transporter transmembrane" evidence="6">
    <location>
        <begin position="2"/>
        <end position="67"/>
    </location>
</feature>
<reference evidence="7 8" key="1">
    <citation type="journal article" date="2010" name="PLoS Biol.">
        <title>Multi-platform next-generation sequencing of the domestic turkey (Meleagris gallopavo): genome assembly and analysis.</title>
        <authorList>
            <person name="Dalloul R.A."/>
            <person name="Long J.A."/>
            <person name="Zimin A.V."/>
            <person name="Aslam L."/>
            <person name="Beal K."/>
            <person name="Blomberg L.A."/>
            <person name="Bouffard P."/>
            <person name="Burt D.W."/>
            <person name="Crasta O."/>
            <person name="Crooijmans R.P."/>
            <person name="Cooper K."/>
            <person name="Coulombe R.A."/>
            <person name="De S."/>
            <person name="Delany M.E."/>
            <person name="Dodgson J.B."/>
            <person name="Dong J.J."/>
            <person name="Evans C."/>
            <person name="Frederickson K.M."/>
            <person name="Flicek P."/>
            <person name="Florea L."/>
            <person name="Folkerts O."/>
            <person name="Groenen M.A."/>
            <person name="Harkins T.T."/>
            <person name="Herrero J."/>
            <person name="Hoffmann S."/>
            <person name="Megens H.J."/>
            <person name="Jiang A."/>
            <person name="de Jong P."/>
            <person name="Kaiser P."/>
            <person name="Kim H."/>
            <person name="Kim K.W."/>
            <person name="Kim S."/>
            <person name="Langenberger D."/>
            <person name="Lee M.K."/>
            <person name="Lee T."/>
            <person name="Mane S."/>
            <person name="Marcais G."/>
            <person name="Marz M."/>
            <person name="McElroy A.P."/>
            <person name="Modise T."/>
            <person name="Nefedov M."/>
            <person name="Notredame C."/>
            <person name="Paton I.R."/>
            <person name="Payne W.S."/>
            <person name="Pertea G."/>
            <person name="Prickett D."/>
            <person name="Puiu D."/>
            <person name="Qioa D."/>
            <person name="Raineri E."/>
            <person name="Ruffier M."/>
            <person name="Salzberg S.L."/>
            <person name="Schatz M.C."/>
            <person name="Scheuring C."/>
            <person name="Schmidt C.J."/>
            <person name="Schroeder S."/>
            <person name="Searle S.M."/>
            <person name="Smith E.J."/>
            <person name="Smith J."/>
            <person name="Sonstegard T.S."/>
            <person name="Stadler P.F."/>
            <person name="Tafer H."/>
            <person name="Tu Z.J."/>
            <person name="Van Tassell C.P."/>
            <person name="Vilella A.J."/>
            <person name="Williams K.P."/>
            <person name="Yorke J.A."/>
            <person name="Zhang L."/>
            <person name="Zhang H.B."/>
            <person name="Zhang X."/>
            <person name="Zhang Y."/>
            <person name="Reed K.M."/>
        </authorList>
    </citation>
    <scope>NUCLEOTIDE SEQUENCE [LARGE SCALE GENOMIC DNA]</scope>
</reference>
<feature type="transmembrane region" description="Helical" evidence="5">
    <location>
        <begin position="12"/>
        <end position="36"/>
    </location>
</feature>
<dbReference type="InterPro" id="IPR013057">
    <property type="entry name" value="AA_transpt_TM"/>
</dbReference>
<evidence type="ECO:0000256" key="5">
    <source>
        <dbReference type="SAM" id="Phobius"/>
    </source>
</evidence>
<dbReference type="Pfam" id="PF01490">
    <property type="entry name" value="Aa_trans"/>
    <property type="match status" value="1"/>
</dbReference>
<evidence type="ECO:0000313" key="8">
    <source>
        <dbReference type="Proteomes" id="UP000001645"/>
    </source>
</evidence>
<evidence type="ECO:0000256" key="1">
    <source>
        <dbReference type="ARBA" id="ARBA00004370"/>
    </source>
</evidence>
<sequence length="82" mass="9297">MLVIFVPTIKDIFGFIGASSATMLIFILPSAFYLRLVKKEPMRSPQKIGALIFLIVGIIFMIVSMTLIVMDWIYNPPSSRHH</sequence>
<organism evidence="7 8">
    <name type="scientific">Meleagris gallopavo</name>
    <name type="common">Wild turkey</name>
    <dbReference type="NCBI Taxonomy" id="9103"/>
    <lineage>
        <taxon>Eukaryota</taxon>
        <taxon>Metazoa</taxon>
        <taxon>Chordata</taxon>
        <taxon>Craniata</taxon>
        <taxon>Vertebrata</taxon>
        <taxon>Euteleostomi</taxon>
        <taxon>Archelosauria</taxon>
        <taxon>Archosauria</taxon>
        <taxon>Dinosauria</taxon>
        <taxon>Saurischia</taxon>
        <taxon>Theropoda</taxon>
        <taxon>Coelurosauria</taxon>
        <taxon>Aves</taxon>
        <taxon>Neognathae</taxon>
        <taxon>Galloanserae</taxon>
        <taxon>Galliformes</taxon>
        <taxon>Phasianidae</taxon>
        <taxon>Meleagridinae</taxon>
        <taxon>Meleagris</taxon>
    </lineage>
</organism>
<dbReference type="Proteomes" id="UP000001645">
    <property type="component" value="Chromosome 1"/>
</dbReference>
<reference evidence="7" key="3">
    <citation type="submission" date="2025-09" db="UniProtKB">
        <authorList>
            <consortium name="Ensembl"/>
        </authorList>
    </citation>
    <scope>IDENTIFICATION</scope>
</reference>
<keyword evidence="4 5" id="KW-0472">Membrane</keyword>
<proteinExistence type="predicted"/>
<dbReference type="GO" id="GO:0016020">
    <property type="term" value="C:membrane"/>
    <property type="evidence" value="ECO:0007669"/>
    <property type="project" value="UniProtKB-SubCell"/>
</dbReference>
<evidence type="ECO:0000256" key="4">
    <source>
        <dbReference type="ARBA" id="ARBA00023136"/>
    </source>
</evidence>
<dbReference type="InParanoid" id="A0A803YLD9"/>
<keyword evidence="2 5" id="KW-0812">Transmembrane</keyword>
<comment type="subcellular location">
    <subcellularLocation>
        <location evidence="1">Membrane</location>
    </subcellularLocation>
</comment>
<dbReference type="GeneTree" id="ENSGT00940000158917"/>
<evidence type="ECO:0000259" key="6">
    <source>
        <dbReference type="Pfam" id="PF01490"/>
    </source>
</evidence>
<protein>
    <recommendedName>
        <fullName evidence="6">Amino acid transporter transmembrane domain-containing protein</fullName>
    </recommendedName>
</protein>
<dbReference type="AlphaFoldDB" id="A0A803YLD9"/>
<dbReference type="Ensembl" id="ENSMGAT00000022042.1">
    <property type="protein sequence ID" value="ENSMGAP00000032587.1"/>
    <property type="gene ID" value="ENSMGAG00000020524.1"/>
</dbReference>
<evidence type="ECO:0000313" key="7">
    <source>
        <dbReference type="Ensembl" id="ENSMGAP00000032587.1"/>
    </source>
</evidence>
<evidence type="ECO:0000256" key="2">
    <source>
        <dbReference type="ARBA" id="ARBA00022692"/>
    </source>
</evidence>